<dbReference type="CDD" id="cd01448">
    <property type="entry name" value="TST_Repeat_1"/>
    <property type="match status" value="1"/>
</dbReference>
<dbReference type="Pfam" id="PF00581">
    <property type="entry name" value="Rhodanese"/>
    <property type="match status" value="2"/>
</dbReference>
<keyword evidence="2" id="KW-0677">Repeat</keyword>
<keyword evidence="1 4" id="KW-0808">Transferase</keyword>
<dbReference type="HOGENOM" id="CLU_031618_3_0_11"/>
<dbReference type="PANTHER" id="PTHR11364">
    <property type="entry name" value="THIOSULFATE SULFERTANSFERASE"/>
    <property type="match status" value="1"/>
</dbReference>
<dbReference type="PANTHER" id="PTHR11364:SF27">
    <property type="entry name" value="SULFURTRANSFERASE"/>
    <property type="match status" value="1"/>
</dbReference>
<dbReference type="Proteomes" id="UP000031928">
    <property type="component" value="Chromosome"/>
</dbReference>
<evidence type="ECO:0000259" key="3">
    <source>
        <dbReference type="PROSITE" id="PS50206"/>
    </source>
</evidence>
<dbReference type="InterPro" id="IPR001763">
    <property type="entry name" value="Rhodanese-like_dom"/>
</dbReference>
<dbReference type="PROSITE" id="PS50206">
    <property type="entry name" value="RHODANESE_3"/>
    <property type="match status" value="2"/>
</dbReference>
<dbReference type="STRING" id="1224162.B840_05940"/>
<feature type="domain" description="Rhodanese" evidence="3">
    <location>
        <begin position="52"/>
        <end position="138"/>
    </location>
</feature>
<feature type="domain" description="Rhodanese" evidence="3">
    <location>
        <begin position="164"/>
        <end position="270"/>
    </location>
</feature>
<sequence length="271" mass="28292">MISNKIFAECHTHRLAGMNPLITAEELAVLLRGEAPVVLCASMGPNPPTRGIPGSFPADLEGDFSDPANPLPHTAPDDLTGLFESYGVSDGTPVVVYDDQAGASAPRVWWLAKAAGVDARVLDGGLNAWLAAGGSAAELARPAARGSLTAVPRPHLLLDADRVTAGGRLVVDARSAGRFTGAEPEPRPGLRAGHIPGSVNLPYTRVYDGAGRLRPEKELREMFREVAGGERALTFSCGSGVTACVTALAATVAGYRDLAVYEGSWAEWGRA</sequence>
<proteinExistence type="predicted"/>
<evidence type="ECO:0000313" key="4">
    <source>
        <dbReference type="EMBL" id="AJK68797.1"/>
    </source>
</evidence>
<dbReference type="SMART" id="SM00450">
    <property type="entry name" value="RHOD"/>
    <property type="match status" value="2"/>
</dbReference>
<dbReference type="EMBL" id="CP007790">
    <property type="protein sequence ID" value="AJK68797.1"/>
    <property type="molecule type" value="Genomic_DNA"/>
</dbReference>
<organism evidence="4 5">
    <name type="scientific">Corynebacterium marinum DSM 44953</name>
    <dbReference type="NCBI Taxonomy" id="1224162"/>
    <lineage>
        <taxon>Bacteria</taxon>
        <taxon>Bacillati</taxon>
        <taxon>Actinomycetota</taxon>
        <taxon>Actinomycetes</taxon>
        <taxon>Mycobacteriales</taxon>
        <taxon>Corynebacteriaceae</taxon>
        <taxon>Corynebacterium</taxon>
    </lineage>
</organism>
<name>A0A0B6TFN9_9CORY</name>
<evidence type="ECO:0000313" key="5">
    <source>
        <dbReference type="Proteomes" id="UP000031928"/>
    </source>
</evidence>
<reference evidence="4 5" key="1">
    <citation type="submission" date="2014-05" db="EMBL/GenBank/DDBJ databases">
        <title>Complete genome sequence of Corynebacterium marinum DSM 44953.</title>
        <authorList>
            <person name="Schaffert L."/>
            <person name="Albersmeier A."/>
            <person name="Kalinowski J."/>
            <person name="Ruckert C."/>
        </authorList>
    </citation>
    <scope>NUCLEOTIDE SEQUENCE [LARGE SCALE GENOMIC DNA]</scope>
    <source>
        <strain evidence="4 5">DSM 44953</strain>
    </source>
</reference>
<dbReference type="GO" id="GO:0004792">
    <property type="term" value="F:thiosulfate-cyanide sulfurtransferase activity"/>
    <property type="evidence" value="ECO:0007669"/>
    <property type="project" value="TreeGrafter"/>
</dbReference>
<dbReference type="KEGG" id="cmq:B840_05940"/>
<dbReference type="InterPro" id="IPR045078">
    <property type="entry name" value="TST/MPST-like"/>
</dbReference>
<dbReference type="SUPFAM" id="SSF52821">
    <property type="entry name" value="Rhodanese/Cell cycle control phosphatase"/>
    <property type="match status" value="2"/>
</dbReference>
<evidence type="ECO:0000256" key="1">
    <source>
        <dbReference type="ARBA" id="ARBA00022679"/>
    </source>
</evidence>
<dbReference type="InterPro" id="IPR036873">
    <property type="entry name" value="Rhodanese-like_dom_sf"/>
</dbReference>
<dbReference type="AlphaFoldDB" id="A0A0B6TFN9"/>
<gene>
    <name evidence="4" type="ORF">B840_05940</name>
</gene>
<keyword evidence="5" id="KW-1185">Reference proteome</keyword>
<dbReference type="CDD" id="cd01449">
    <property type="entry name" value="TST_Repeat_2"/>
    <property type="match status" value="1"/>
</dbReference>
<evidence type="ECO:0000256" key="2">
    <source>
        <dbReference type="ARBA" id="ARBA00022737"/>
    </source>
</evidence>
<accession>A0A0B6TFN9</accession>
<protein>
    <submittedName>
        <fullName evidence="4">Thiosulfate transferase</fullName>
    </submittedName>
</protein>
<dbReference type="Gene3D" id="3.40.250.10">
    <property type="entry name" value="Rhodanese-like domain"/>
    <property type="match status" value="2"/>
</dbReference>